<dbReference type="RefSeq" id="XP_005092299.1">
    <property type="nucleotide sequence ID" value="XM_005092242.3"/>
</dbReference>
<feature type="region of interest" description="Disordered" evidence="1">
    <location>
        <begin position="227"/>
        <end position="253"/>
    </location>
</feature>
<keyword evidence="2" id="KW-1185">Reference proteome</keyword>
<feature type="compositionally biased region" description="Basic residues" evidence="1">
    <location>
        <begin position="180"/>
        <end position="200"/>
    </location>
</feature>
<gene>
    <name evidence="3 4" type="primary">LOC101863324</name>
</gene>
<name>A0ABM0JF60_APLCA</name>
<evidence type="ECO:0000313" key="4">
    <source>
        <dbReference type="RefSeq" id="XP_005092299.1"/>
    </source>
</evidence>
<feature type="region of interest" description="Disordered" evidence="1">
    <location>
        <begin position="172"/>
        <end position="212"/>
    </location>
</feature>
<dbReference type="RefSeq" id="XP_005092297.1">
    <property type="nucleotide sequence ID" value="XM_005092240.3"/>
</dbReference>
<dbReference type="GeneID" id="101863324"/>
<evidence type="ECO:0000313" key="2">
    <source>
        <dbReference type="Proteomes" id="UP000694888"/>
    </source>
</evidence>
<reference evidence="3 4" key="1">
    <citation type="submission" date="2025-05" db="UniProtKB">
        <authorList>
            <consortium name="RefSeq"/>
        </authorList>
    </citation>
    <scope>IDENTIFICATION</scope>
</reference>
<protein>
    <submittedName>
        <fullName evidence="3 4">Uncharacterized protein LOC101863324</fullName>
    </submittedName>
</protein>
<evidence type="ECO:0000313" key="3">
    <source>
        <dbReference type="RefSeq" id="XP_005092297.1"/>
    </source>
</evidence>
<proteinExistence type="predicted"/>
<sequence>MIMSAMSSFKRKRIETWCEEVAQYLRNGTICRSVIGHVAEDGICGNSVVSAGENGEHIENRENILNHNGGGVDAIYNGRNGTSHSNNRVENAHRINGHALGAADSLLNTKRDSISGSFPFVKLTYNHYHEQRRKIDRLVQGLPVLNANSVSTIDRPSSKASTDDHVPIIIVNGEEPVRNPHTRSRSSSQPRRHTHQHSHAHFVSGSHTHNNNGLQLQAPHTARQLAAQQGAGHFRSASGPRRSGNHVTYEPGRVRRSNSGAARLYDVKHSQMSPEVAVTVDPDLGLSSAERIDRIKTAPAPNRNVTRARQRILNRRNNNRVLEHTSQIPLQNCWAMAELTW</sequence>
<organism evidence="2 3">
    <name type="scientific">Aplysia californica</name>
    <name type="common">California sea hare</name>
    <dbReference type="NCBI Taxonomy" id="6500"/>
    <lineage>
        <taxon>Eukaryota</taxon>
        <taxon>Metazoa</taxon>
        <taxon>Spiralia</taxon>
        <taxon>Lophotrochozoa</taxon>
        <taxon>Mollusca</taxon>
        <taxon>Gastropoda</taxon>
        <taxon>Heterobranchia</taxon>
        <taxon>Euthyneura</taxon>
        <taxon>Tectipleura</taxon>
        <taxon>Aplysiida</taxon>
        <taxon>Aplysioidea</taxon>
        <taxon>Aplysiidae</taxon>
        <taxon>Aplysia</taxon>
    </lineage>
</organism>
<dbReference type="Proteomes" id="UP000694888">
    <property type="component" value="Unplaced"/>
</dbReference>
<accession>A0ABM0JF60</accession>
<evidence type="ECO:0000256" key="1">
    <source>
        <dbReference type="SAM" id="MobiDB-lite"/>
    </source>
</evidence>